<protein>
    <submittedName>
        <fullName evidence="1">Transporter of the ATP-binding cassette (ABC)</fullName>
    </submittedName>
</protein>
<keyword evidence="2" id="KW-1185">Reference proteome</keyword>
<gene>
    <name evidence="1" type="primary">YBT1_2</name>
    <name evidence="1" type="ORF">OC842_007992</name>
</gene>
<dbReference type="Proteomes" id="UP001176521">
    <property type="component" value="Unassembled WGS sequence"/>
</dbReference>
<dbReference type="GO" id="GO:0005524">
    <property type="term" value="F:ATP binding"/>
    <property type="evidence" value="ECO:0007669"/>
    <property type="project" value="UniProtKB-KW"/>
</dbReference>
<dbReference type="AlphaFoldDB" id="A0AAN6G345"/>
<keyword evidence="1" id="KW-0547">Nucleotide-binding</keyword>
<name>A0AAN6G345_9BASI</name>
<evidence type="ECO:0000313" key="2">
    <source>
        <dbReference type="Proteomes" id="UP001176521"/>
    </source>
</evidence>
<organism evidence="1 2">
    <name type="scientific">Tilletia horrida</name>
    <dbReference type="NCBI Taxonomy" id="155126"/>
    <lineage>
        <taxon>Eukaryota</taxon>
        <taxon>Fungi</taxon>
        <taxon>Dikarya</taxon>
        <taxon>Basidiomycota</taxon>
        <taxon>Ustilaginomycotina</taxon>
        <taxon>Exobasidiomycetes</taxon>
        <taxon>Tilletiales</taxon>
        <taxon>Tilletiaceae</taxon>
        <taxon>Tilletia</taxon>
    </lineage>
</organism>
<reference evidence="1" key="1">
    <citation type="journal article" date="2023" name="PhytoFront">
        <title>Draft Genome Resources of Seven Strains of Tilletia horrida, Causal Agent of Kernel Smut of Rice.</title>
        <authorList>
            <person name="Khanal S."/>
            <person name="Antony Babu S."/>
            <person name="Zhou X.G."/>
        </authorList>
    </citation>
    <scope>NUCLEOTIDE SEQUENCE</scope>
    <source>
        <strain evidence="1">TX3</strain>
    </source>
</reference>
<dbReference type="EMBL" id="JAPDMQ010001598">
    <property type="protein sequence ID" value="KAK0517808.1"/>
    <property type="molecule type" value="Genomic_DNA"/>
</dbReference>
<feature type="non-terminal residue" evidence="1">
    <location>
        <position position="1"/>
    </location>
</feature>
<comment type="caution">
    <text evidence="1">The sequence shown here is derived from an EMBL/GenBank/DDBJ whole genome shotgun (WGS) entry which is preliminary data.</text>
</comment>
<sequence length="64" mass="6992">VMEQGHIREYDTPYALLQNKDGVFYSMVARSGEAERLHAAAAVAHERKTGTAVADEETALRSTA</sequence>
<evidence type="ECO:0000313" key="1">
    <source>
        <dbReference type="EMBL" id="KAK0517808.1"/>
    </source>
</evidence>
<keyword evidence="1" id="KW-0067">ATP-binding</keyword>
<accession>A0AAN6G345</accession>
<proteinExistence type="predicted"/>